<feature type="compositionally biased region" description="Low complexity" evidence="1">
    <location>
        <begin position="331"/>
        <end position="348"/>
    </location>
</feature>
<feature type="compositionally biased region" description="Gly residues" evidence="1">
    <location>
        <begin position="275"/>
        <end position="287"/>
    </location>
</feature>
<dbReference type="PANTHER" id="PTHR43384:SF10">
    <property type="entry name" value="ATPASE INVOLVED IN CHROMOSOME PARTITIONING, PARA_MIND FAMILY"/>
    <property type="match status" value="1"/>
</dbReference>
<dbReference type="EMBL" id="JBHTBF010000002">
    <property type="protein sequence ID" value="MFC7316952.1"/>
    <property type="molecule type" value="Genomic_DNA"/>
</dbReference>
<dbReference type="RefSeq" id="WP_276303790.1">
    <property type="nucleotide sequence ID" value="NZ_CP119992.1"/>
</dbReference>
<feature type="compositionally biased region" description="Low complexity" evidence="1">
    <location>
        <begin position="295"/>
        <end position="304"/>
    </location>
</feature>
<name>A0ABD6A980_9EURY</name>
<dbReference type="PANTHER" id="PTHR43384">
    <property type="entry name" value="SEPTUM SITE-DETERMINING PROTEIN MIND HOMOLOG, CHLOROPLASTIC-RELATED"/>
    <property type="match status" value="1"/>
</dbReference>
<evidence type="ECO:0000313" key="3">
    <source>
        <dbReference type="EMBL" id="MFC7316952.1"/>
    </source>
</evidence>
<proteinExistence type="predicted"/>
<sequence>MTGQVYAIAGGKGGVGKTTTTANLAAAFAAAGYDTVVIDVDLGMANLGPVLDVDPDEETTIHDVLAGRADPTAAARASGEGFDVVPGTQSLDGFAEADPANLREVVTPLAEEYDVVLLDTSAGLSHEVTVPLGLADAVVLLTTPDIVAIKDAAKTGELAKRVGGTVKGIVLNRARDDELTDRVVDELGDEIMAIVPDDAAITTGRTVARPGSEAARAYNALAAALLGVDALEETAAAYAFPDPPEPATVEADALDAAVVPVEEVESESETDPAGATGGTGATGAGEAGEGEADADAGTTDASDATPDDAVAEAEAEAEATPEGRIEESDSDVAVDAVATAAGPVTTSAFEEDADAEMGGSFLDDDDDEKRKGALGRLRGLFE</sequence>
<gene>
    <name evidence="3" type="ORF">ACFQPE_09105</name>
</gene>
<evidence type="ECO:0000259" key="2">
    <source>
        <dbReference type="Pfam" id="PF01656"/>
    </source>
</evidence>
<evidence type="ECO:0000313" key="4">
    <source>
        <dbReference type="Proteomes" id="UP001596547"/>
    </source>
</evidence>
<organism evidence="3 4">
    <name type="scientific">Halomarina halobia</name>
    <dbReference type="NCBI Taxonomy" id="3033386"/>
    <lineage>
        <taxon>Archaea</taxon>
        <taxon>Methanobacteriati</taxon>
        <taxon>Methanobacteriota</taxon>
        <taxon>Stenosarchaea group</taxon>
        <taxon>Halobacteria</taxon>
        <taxon>Halobacteriales</taxon>
        <taxon>Natronomonadaceae</taxon>
        <taxon>Halomarina</taxon>
    </lineage>
</organism>
<dbReference type="InterPro" id="IPR002586">
    <property type="entry name" value="CobQ/CobB/MinD/ParA_Nub-bd_dom"/>
</dbReference>
<comment type="caution">
    <text evidence="3">The sequence shown here is derived from an EMBL/GenBank/DDBJ whole genome shotgun (WGS) entry which is preliminary data.</text>
</comment>
<dbReference type="Proteomes" id="UP001596547">
    <property type="component" value="Unassembled WGS sequence"/>
</dbReference>
<dbReference type="Pfam" id="PF01656">
    <property type="entry name" value="CbiA"/>
    <property type="match status" value="1"/>
</dbReference>
<feature type="compositionally biased region" description="Acidic residues" evidence="1">
    <location>
        <begin position="305"/>
        <end position="319"/>
    </location>
</feature>
<reference evidence="3 4" key="1">
    <citation type="journal article" date="2019" name="Int. J. Syst. Evol. Microbiol.">
        <title>The Global Catalogue of Microorganisms (GCM) 10K type strain sequencing project: providing services to taxonomists for standard genome sequencing and annotation.</title>
        <authorList>
            <consortium name="The Broad Institute Genomics Platform"/>
            <consortium name="The Broad Institute Genome Sequencing Center for Infectious Disease"/>
            <person name="Wu L."/>
            <person name="Ma J."/>
        </authorList>
    </citation>
    <scope>NUCLEOTIDE SEQUENCE [LARGE SCALE GENOMIC DNA]</scope>
    <source>
        <strain evidence="3 4">PSR21</strain>
    </source>
</reference>
<feature type="domain" description="CobQ/CobB/MinD/ParA nucleotide binding" evidence="2">
    <location>
        <begin position="7"/>
        <end position="201"/>
    </location>
</feature>
<dbReference type="GeneID" id="79316396"/>
<protein>
    <submittedName>
        <fullName evidence="3">MinD/ParA family protein</fullName>
    </submittedName>
</protein>
<accession>A0ABD6A980</accession>
<evidence type="ECO:0000256" key="1">
    <source>
        <dbReference type="SAM" id="MobiDB-lite"/>
    </source>
</evidence>
<dbReference type="AlphaFoldDB" id="A0ABD6A980"/>
<dbReference type="InterPro" id="IPR050625">
    <property type="entry name" value="ParA/MinD_ATPase"/>
</dbReference>
<dbReference type="Gene3D" id="3.40.50.300">
    <property type="entry name" value="P-loop containing nucleotide triphosphate hydrolases"/>
    <property type="match status" value="1"/>
</dbReference>
<keyword evidence="4" id="KW-1185">Reference proteome</keyword>
<feature type="region of interest" description="Disordered" evidence="1">
    <location>
        <begin position="260"/>
        <end position="369"/>
    </location>
</feature>
<dbReference type="SUPFAM" id="SSF52540">
    <property type="entry name" value="P-loop containing nucleoside triphosphate hydrolases"/>
    <property type="match status" value="1"/>
</dbReference>
<dbReference type="InterPro" id="IPR027417">
    <property type="entry name" value="P-loop_NTPase"/>
</dbReference>